<keyword evidence="1" id="KW-0812">Transmembrane</keyword>
<dbReference type="AlphaFoldDB" id="A8ETA6"/>
<reference evidence="2 3" key="1">
    <citation type="journal article" date="2007" name="PLoS ONE">
        <title>The complete genome sequence and analysis of the Epsilonproteobacterium Arcobacter butzleri.</title>
        <authorList>
            <person name="Miller W.G."/>
            <person name="Parker C.T."/>
            <person name="Rubenfield M."/>
            <person name="Mendz G.L."/>
            <person name="Woesten M.M.S.M."/>
            <person name="Ussery D.W."/>
            <person name="Stolz J.F."/>
            <person name="Binnewies T.T."/>
            <person name="Hallin P.F."/>
            <person name="Wang G."/>
            <person name="Malek J.A."/>
            <person name="Rogosin A."/>
            <person name="Stanker L.H."/>
            <person name="Mandrell R.E."/>
        </authorList>
    </citation>
    <scope>NUCLEOTIDE SEQUENCE [LARGE SCALE GENOMIC DNA]</scope>
    <source>
        <strain evidence="2 3">RM4018</strain>
    </source>
</reference>
<name>A8ETA6_ALIB4</name>
<dbReference type="EMBL" id="CP000361">
    <property type="protein sequence ID" value="ABV67180.1"/>
    <property type="molecule type" value="Genomic_DNA"/>
</dbReference>
<organism evidence="2 3">
    <name type="scientific">Aliarcobacter butzleri (strain RM4018)</name>
    <name type="common">Arcobacter butzleri</name>
    <dbReference type="NCBI Taxonomy" id="367737"/>
    <lineage>
        <taxon>Bacteria</taxon>
        <taxon>Pseudomonadati</taxon>
        <taxon>Campylobacterota</taxon>
        <taxon>Epsilonproteobacteria</taxon>
        <taxon>Campylobacterales</taxon>
        <taxon>Arcobacteraceae</taxon>
        <taxon>Aliarcobacter</taxon>
    </lineage>
</organism>
<sequence length="197" mass="22642">MARCTWSTPLPNFDKIYIKLVRNFIKGYLMSLDLFSSIVLEIVRSINGKLYTDEEIKNITKGATGKYLKEFFPSSQDELAAKNRVEAAKKHIEAASNIIRDIQDDLYSQDKQLNDLIDTISEKKKLADRYQTLANTNKEAFEAFKVEMEEALKHELIEQENKGKRLRQLVSLGTWLVTLILGAALGTYFKDIIEFIK</sequence>
<evidence type="ECO:0000313" key="2">
    <source>
        <dbReference type="EMBL" id="ABV67180.1"/>
    </source>
</evidence>
<proteinExistence type="predicted"/>
<accession>A8ETA6</accession>
<keyword evidence="3" id="KW-1185">Reference proteome</keyword>
<keyword evidence="1" id="KW-1133">Transmembrane helix</keyword>
<evidence type="ECO:0000256" key="1">
    <source>
        <dbReference type="SAM" id="Phobius"/>
    </source>
</evidence>
<dbReference type="STRING" id="367737.Abu_0920"/>
<feature type="transmembrane region" description="Helical" evidence="1">
    <location>
        <begin position="169"/>
        <end position="189"/>
    </location>
</feature>
<gene>
    <name evidence="2" type="ordered locus">Abu_0920</name>
</gene>
<evidence type="ECO:0000313" key="3">
    <source>
        <dbReference type="Proteomes" id="UP000001136"/>
    </source>
</evidence>
<dbReference type="KEGG" id="abu:Abu_0920"/>
<dbReference type="Proteomes" id="UP000001136">
    <property type="component" value="Chromosome"/>
</dbReference>
<keyword evidence="1" id="KW-0472">Membrane</keyword>
<protein>
    <submittedName>
        <fullName evidence="2">Uncharacterized protein</fullName>
    </submittedName>
</protein>
<dbReference type="HOGENOM" id="CLU_1381620_0_0_7"/>